<dbReference type="Pfam" id="PF11164">
    <property type="entry name" value="DUF2948"/>
    <property type="match status" value="1"/>
</dbReference>
<proteinExistence type="predicted"/>
<comment type="caution">
    <text evidence="1">The sequence shown here is derived from an EMBL/GenBank/DDBJ whole genome shotgun (WGS) entry which is preliminary data.</text>
</comment>
<name>A0A1X4NMW7_9RHOB</name>
<keyword evidence="2" id="KW-1185">Reference proteome</keyword>
<dbReference type="STRING" id="1123756.MGEO_07110"/>
<dbReference type="InterPro" id="IPR021335">
    <property type="entry name" value="DUF2948"/>
</dbReference>
<dbReference type="RefSeq" id="WP_249033520.1">
    <property type="nucleotide sequence ID" value="NZ_JFKC01000004.1"/>
</dbReference>
<sequence length="159" mass="17190">MTQDATFEDGAARPLRLVAMDDDDLQVLSALCQDAVFPSTEMQWQRSRARFGILLNRFRWEDVPSAQRGGRKPERVQSVLAVENVERVASQGVPRGDADTILSFLSVTFEPDEAGGGAVLLTLAGDGALRLQVSALEVALRDVTKPYAAVSGKVPGHPE</sequence>
<reference evidence="1 2" key="1">
    <citation type="submission" date="2014-03" db="EMBL/GenBank/DDBJ databases">
        <title>The draft genome sequence of Marivita geojedonensis KCTC 23882.</title>
        <authorList>
            <person name="Lai Q."/>
            <person name="Shao Z."/>
        </authorList>
    </citation>
    <scope>NUCLEOTIDE SEQUENCE [LARGE SCALE GENOMIC DNA]</scope>
    <source>
        <strain evidence="1 2">DPG-138</strain>
    </source>
</reference>
<evidence type="ECO:0008006" key="3">
    <source>
        <dbReference type="Google" id="ProtNLM"/>
    </source>
</evidence>
<evidence type="ECO:0000313" key="2">
    <source>
        <dbReference type="Proteomes" id="UP000193926"/>
    </source>
</evidence>
<dbReference type="EMBL" id="JFKC01000004">
    <property type="protein sequence ID" value="OSQ51680.1"/>
    <property type="molecule type" value="Genomic_DNA"/>
</dbReference>
<evidence type="ECO:0000313" key="1">
    <source>
        <dbReference type="EMBL" id="OSQ51680.1"/>
    </source>
</evidence>
<dbReference type="AlphaFoldDB" id="A0A1X4NMW7"/>
<protein>
    <recommendedName>
        <fullName evidence="3">DUF2948 domain-containing protein</fullName>
    </recommendedName>
</protein>
<dbReference type="Proteomes" id="UP000193926">
    <property type="component" value="Unassembled WGS sequence"/>
</dbReference>
<accession>A0A1X4NMW7</accession>
<gene>
    <name evidence="1" type="ORF">MGEO_07110</name>
</gene>
<organism evidence="1 2">
    <name type="scientific">Marivita geojedonensis</name>
    <dbReference type="NCBI Taxonomy" id="1123756"/>
    <lineage>
        <taxon>Bacteria</taxon>
        <taxon>Pseudomonadati</taxon>
        <taxon>Pseudomonadota</taxon>
        <taxon>Alphaproteobacteria</taxon>
        <taxon>Rhodobacterales</taxon>
        <taxon>Roseobacteraceae</taxon>
        <taxon>Marivita</taxon>
    </lineage>
</organism>